<proteinExistence type="predicted"/>
<reference evidence="1" key="1">
    <citation type="submission" date="2021-06" db="EMBL/GenBank/DDBJ databases">
        <authorList>
            <consortium name="DOE Joint Genome Institute"/>
            <person name="Mondo S.J."/>
            <person name="Amses K.R."/>
            <person name="Simmons D.R."/>
            <person name="Longcore J.E."/>
            <person name="Seto K."/>
            <person name="Alves G.H."/>
            <person name="Bonds A.E."/>
            <person name="Quandt C.A."/>
            <person name="Davis W.J."/>
            <person name="Chang Y."/>
            <person name="Letcher P.M."/>
            <person name="Powell M.J."/>
            <person name="Kuo A."/>
            <person name="Labutti K."/>
            <person name="Pangilinan J."/>
            <person name="Andreopoulos W."/>
            <person name="Tritt A."/>
            <person name="Riley R."/>
            <person name="Hundley H."/>
            <person name="Johnson J."/>
            <person name="Lipzen A."/>
            <person name="Barry K."/>
            <person name="Berbee M.L."/>
            <person name="Buchler N.E."/>
            <person name="Grigoriev I.V."/>
            <person name="Spatafora J.W."/>
            <person name="Stajich J.E."/>
            <person name="James T.Y."/>
        </authorList>
    </citation>
    <scope>NUCLEOTIDE SEQUENCE</scope>
    <source>
        <strain evidence="1">AG</strain>
    </source>
</reference>
<gene>
    <name evidence="1" type="ORF">K450DRAFT_297554</name>
</gene>
<reference evidence="1" key="2">
    <citation type="journal article" date="2022" name="Proc. Natl. Acad. Sci. U.S.A.">
        <title>Diploid-dominant life cycles characterize the early evolution of Fungi.</title>
        <authorList>
            <person name="Amses K.R."/>
            <person name="Simmons D.R."/>
            <person name="Longcore J.E."/>
            <person name="Mondo S.J."/>
            <person name="Seto K."/>
            <person name="Jeronimo G.H."/>
            <person name="Bonds A.E."/>
            <person name="Quandt C.A."/>
            <person name="Davis W.J."/>
            <person name="Chang Y."/>
            <person name="Federici B.A."/>
            <person name="Kuo A."/>
            <person name="LaButti K."/>
            <person name="Pangilinan J."/>
            <person name="Andreopoulos W."/>
            <person name="Tritt A."/>
            <person name="Riley R."/>
            <person name="Hundley H."/>
            <person name="Johnson J."/>
            <person name="Lipzen A."/>
            <person name="Barry K."/>
            <person name="Lang B.F."/>
            <person name="Cuomo C.A."/>
            <person name="Buchler N.E."/>
            <person name="Grigoriev I.V."/>
            <person name="Spatafora J.W."/>
            <person name="Stajich J.E."/>
            <person name="James T.Y."/>
        </authorList>
    </citation>
    <scope>NUCLEOTIDE SEQUENCE</scope>
    <source>
        <strain evidence="1">AG</strain>
    </source>
</reference>
<dbReference type="Proteomes" id="UP001206595">
    <property type="component" value="Unassembled WGS sequence"/>
</dbReference>
<sequence>MHFISRGRRVDCVIREAKMETRKLTLAIHLLPTPLPYRFLFKRERKYKG</sequence>
<evidence type="ECO:0000313" key="2">
    <source>
        <dbReference type="Proteomes" id="UP001206595"/>
    </source>
</evidence>
<accession>A0AAD5EFL2</accession>
<dbReference type="GeneID" id="75919010"/>
<dbReference type="RefSeq" id="XP_051447977.1">
    <property type="nucleotide sequence ID" value="XM_051593668.1"/>
</dbReference>
<protein>
    <submittedName>
        <fullName evidence="1">Uncharacterized protein</fullName>
    </submittedName>
</protein>
<name>A0AAD5EFL2_UMBRA</name>
<dbReference type="EMBL" id="MU620898">
    <property type="protein sequence ID" value="KAI8582973.1"/>
    <property type="molecule type" value="Genomic_DNA"/>
</dbReference>
<evidence type="ECO:0000313" key="1">
    <source>
        <dbReference type="EMBL" id="KAI8582973.1"/>
    </source>
</evidence>
<comment type="caution">
    <text evidence="1">The sequence shown here is derived from an EMBL/GenBank/DDBJ whole genome shotgun (WGS) entry which is preliminary data.</text>
</comment>
<organism evidence="1 2">
    <name type="scientific">Umbelopsis ramanniana AG</name>
    <dbReference type="NCBI Taxonomy" id="1314678"/>
    <lineage>
        <taxon>Eukaryota</taxon>
        <taxon>Fungi</taxon>
        <taxon>Fungi incertae sedis</taxon>
        <taxon>Mucoromycota</taxon>
        <taxon>Mucoromycotina</taxon>
        <taxon>Umbelopsidomycetes</taxon>
        <taxon>Umbelopsidales</taxon>
        <taxon>Umbelopsidaceae</taxon>
        <taxon>Umbelopsis</taxon>
    </lineage>
</organism>
<keyword evidence="2" id="KW-1185">Reference proteome</keyword>
<dbReference type="AlphaFoldDB" id="A0AAD5EFL2"/>